<dbReference type="RefSeq" id="XP_012545475.3">
    <property type="nucleotide sequence ID" value="XM_012690021.4"/>
</dbReference>
<evidence type="ECO:0000256" key="3">
    <source>
        <dbReference type="ARBA" id="ARBA00022737"/>
    </source>
</evidence>
<evidence type="ECO:0000256" key="4">
    <source>
        <dbReference type="ARBA" id="ARBA00022771"/>
    </source>
</evidence>
<feature type="domain" description="C2H2-type" evidence="9">
    <location>
        <begin position="346"/>
        <end position="373"/>
    </location>
</feature>
<dbReference type="Pfam" id="PF07776">
    <property type="entry name" value="zf-AD"/>
    <property type="match status" value="1"/>
</dbReference>
<dbReference type="EnsemblMetazoa" id="XM_012690021.3">
    <property type="protein sequence ID" value="XP_012545475.3"/>
    <property type="gene ID" value="LOC101737992"/>
</dbReference>
<feature type="domain" description="C2H2-type" evidence="9">
    <location>
        <begin position="432"/>
        <end position="459"/>
    </location>
</feature>
<reference evidence="12" key="1">
    <citation type="journal article" date="2008" name="Insect Biochem. Mol. Biol.">
        <title>The genome of a lepidopteran model insect, the silkworm Bombyx mori.</title>
        <authorList>
            <consortium name="International Silkworm Genome Consortium"/>
        </authorList>
    </citation>
    <scope>NUCLEOTIDE SEQUENCE [LARGE SCALE GENOMIC DNA]</scope>
    <source>
        <strain evidence="12">p50T</strain>
    </source>
</reference>
<dbReference type="GO" id="GO:0005634">
    <property type="term" value="C:nucleus"/>
    <property type="evidence" value="ECO:0007669"/>
    <property type="project" value="UniProtKB-SubCell"/>
</dbReference>
<dbReference type="GO" id="GO:0045893">
    <property type="term" value="P:positive regulation of DNA-templated transcription"/>
    <property type="evidence" value="ECO:0007669"/>
    <property type="project" value="UniProtKB-ARBA"/>
</dbReference>
<dbReference type="PANTHER" id="PTHR24406">
    <property type="entry name" value="TRANSCRIPTIONAL REPRESSOR CTCFL-RELATED"/>
    <property type="match status" value="1"/>
</dbReference>
<evidence type="ECO:0008006" key="13">
    <source>
        <dbReference type="Google" id="ProtNLM"/>
    </source>
</evidence>
<comment type="subcellular location">
    <subcellularLocation>
        <location evidence="1">Nucleus</location>
    </subcellularLocation>
</comment>
<dbReference type="SMART" id="SM00868">
    <property type="entry name" value="zf-AD"/>
    <property type="match status" value="1"/>
</dbReference>
<evidence type="ECO:0000256" key="5">
    <source>
        <dbReference type="ARBA" id="ARBA00022833"/>
    </source>
</evidence>
<evidence type="ECO:0000256" key="8">
    <source>
        <dbReference type="PROSITE-ProRule" id="PRU01263"/>
    </source>
</evidence>
<dbReference type="InterPro" id="IPR013087">
    <property type="entry name" value="Znf_C2H2_type"/>
</dbReference>
<dbReference type="Pfam" id="PF00096">
    <property type="entry name" value="zf-C2H2"/>
    <property type="match status" value="2"/>
</dbReference>
<evidence type="ECO:0000313" key="12">
    <source>
        <dbReference type="Proteomes" id="UP000005204"/>
    </source>
</evidence>
<keyword evidence="12" id="KW-1185">Reference proteome</keyword>
<feature type="domain" description="C2H2-type" evidence="9">
    <location>
        <begin position="241"/>
        <end position="268"/>
    </location>
</feature>
<dbReference type="InterPro" id="IPR036236">
    <property type="entry name" value="Znf_C2H2_sf"/>
</dbReference>
<dbReference type="PROSITE" id="PS00028">
    <property type="entry name" value="ZINC_FINGER_C2H2_1"/>
    <property type="match status" value="6"/>
</dbReference>
<feature type="binding site" evidence="8">
    <location>
        <position position="41"/>
    </location>
    <ligand>
        <name>Zn(2+)</name>
        <dbReference type="ChEBI" id="CHEBI:29105"/>
    </ligand>
</feature>
<evidence type="ECO:0000256" key="6">
    <source>
        <dbReference type="ARBA" id="ARBA00023242"/>
    </source>
</evidence>
<evidence type="ECO:0000256" key="2">
    <source>
        <dbReference type="ARBA" id="ARBA00022723"/>
    </source>
</evidence>
<evidence type="ECO:0000259" key="9">
    <source>
        <dbReference type="PROSITE" id="PS50157"/>
    </source>
</evidence>
<keyword evidence="3" id="KW-0677">Repeat</keyword>
<dbReference type="GeneID" id="101737992"/>
<evidence type="ECO:0000313" key="11">
    <source>
        <dbReference type="EnsemblMetazoa" id="XP_012545475.3"/>
    </source>
</evidence>
<sequence>MMQCVTAKMATGVVVNQPANSKPASPIDRDLKQFDNICRTCAQPADYLIPIFEGEGLKKNLPELINKHLPIMVSPDDGMPHVLCYHCATTVLAWHELKHICVHADEALRQRFQVLQAPIADEFEKQQQFIQQISAEQEKSDSKMEFYENFKMVLNKYLSELNIAVHGDMEFVCLKCDEQHSRMSSQLLAEHCNTVHCFDVDKLETFIKEYVIIEESLAFSSGDSDKDDRSVNPDKEPLPNYNCSYCECIFSSVSRLVFHLNSHKENPKKDGVMCCKELYTDNKELRKHLQKEHTSTAESNICRSCGYKTDSAGLLQKHIFEQHNNCKASKNTKVEQSIKNQKYIPAVCPECNKTFSNKYNMFVHMKSHSDPHATHGCDQCARTYRSAATLRAHRRLAHRGLMPHPCPRCGEPFPTRAARDLHACLHSGHRPYHCPQCGKSYRAKNTLDRHMEMHQNIRKYECQICSKKFRKRSHLVYHVSTHKT</sequence>
<keyword evidence="6" id="KW-0539">Nucleus</keyword>
<dbReference type="SMART" id="SM00355">
    <property type="entry name" value="ZnF_C2H2"/>
    <property type="match status" value="9"/>
</dbReference>
<protein>
    <recommendedName>
        <fullName evidence="13">Zinc finger protein</fullName>
    </recommendedName>
</protein>
<dbReference type="FunFam" id="3.30.160.60:FF:001732">
    <property type="entry name" value="Zgc:162936"/>
    <property type="match status" value="1"/>
</dbReference>
<dbReference type="KEGG" id="bmor:101737992"/>
<dbReference type="Proteomes" id="UP000005204">
    <property type="component" value="Unassembled WGS sequence"/>
</dbReference>
<feature type="domain" description="C2H2-type" evidence="9">
    <location>
        <begin position="404"/>
        <end position="431"/>
    </location>
</feature>
<feature type="binding site" evidence="8">
    <location>
        <position position="87"/>
    </location>
    <ligand>
        <name>Zn(2+)</name>
        <dbReference type="ChEBI" id="CHEBI:29105"/>
    </ligand>
</feature>
<dbReference type="SUPFAM" id="SSF57667">
    <property type="entry name" value="beta-beta-alpha zinc fingers"/>
    <property type="match status" value="4"/>
</dbReference>
<feature type="domain" description="C2H2-type" evidence="9">
    <location>
        <begin position="375"/>
        <end position="403"/>
    </location>
</feature>
<keyword evidence="2 8" id="KW-0479">Metal-binding</keyword>
<proteinExistence type="predicted"/>
<organism evidence="11 12">
    <name type="scientific">Bombyx mori</name>
    <name type="common">Silk moth</name>
    <dbReference type="NCBI Taxonomy" id="7091"/>
    <lineage>
        <taxon>Eukaryota</taxon>
        <taxon>Metazoa</taxon>
        <taxon>Ecdysozoa</taxon>
        <taxon>Arthropoda</taxon>
        <taxon>Hexapoda</taxon>
        <taxon>Insecta</taxon>
        <taxon>Pterygota</taxon>
        <taxon>Neoptera</taxon>
        <taxon>Endopterygota</taxon>
        <taxon>Lepidoptera</taxon>
        <taxon>Glossata</taxon>
        <taxon>Ditrysia</taxon>
        <taxon>Bombycoidea</taxon>
        <taxon>Bombycidae</taxon>
        <taxon>Bombycinae</taxon>
        <taxon>Bombyx</taxon>
    </lineage>
</organism>
<reference evidence="11" key="2">
    <citation type="submission" date="2022-06" db="UniProtKB">
        <authorList>
            <consortium name="EnsemblMetazoa"/>
        </authorList>
    </citation>
    <scope>IDENTIFICATION</scope>
    <source>
        <strain evidence="11">p50T (Dazao)</strain>
    </source>
</reference>
<dbReference type="PROSITE" id="PS51915">
    <property type="entry name" value="ZAD"/>
    <property type="match status" value="1"/>
</dbReference>
<accession>A0A8R2C5V8</accession>
<feature type="binding site" evidence="8">
    <location>
        <position position="38"/>
    </location>
    <ligand>
        <name>Zn(2+)</name>
        <dbReference type="ChEBI" id="CHEBI:29105"/>
    </ligand>
</feature>
<dbReference type="AlphaFoldDB" id="A0A8R2C5V8"/>
<name>A0A8R2C5V8_BOMMO</name>
<dbReference type="GO" id="GO:0005694">
    <property type="term" value="C:chromosome"/>
    <property type="evidence" value="ECO:0007669"/>
    <property type="project" value="UniProtKB-ARBA"/>
</dbReference>
<dbReference type="Gene3D" id="3.40.1800.20">
    <property type="match status" value="1"/>
</dbReference>
<dbReference type="Pfam" id="PF13894">
    <property type="entry name" value="zf-C2H2_4"/>
    <property type="match status" value="1"/>
</dbReference>
<dbReference type="GO" id="GO:0008270">
    <property type="term" value="F:zinc ion binding"/>
    <property type="evidence" value="ECO:0007669"/>
    <property type="project" value="UniProtKB-UniRule"/>
</dbReference>
<keyword evidence="5 8" id="KW-0862">Zinc</keyword>
<keyword evidence="4 7" id="KW-0863">Zinc-finger</keyword>
<evidence type="ECO:0000256" key="1">
    <source>
        <dbReference type="ARBA" id="ARBA00004123"/>
    </source>
</evidence>
<feature type="binding site" evidence="8">
    <location>
        <position position="84"/>
    </location>
    <ligand>
        <name>Zn(2+)</name>
        <dbReference type="ChEBI" id="CHEBI:29105"/>
    </ligand>
</feature>
<dbReference type="InterPro" id="IPR012934">
    <property type="entry name" value="Znf_AD"/>
</dbReference>
<feature type="domain" description="ZAD" evidence="10">
    <location>
        <begin position="36"/>
        <end position="111"/>
    </location>
</feature>
<evidence type="ECO:0000256" key="7">
    <source>
        <dbReference type="PROSITE-ProRule" id="PRU00042"/>
    </source>
</evidence>
<feature type="domain" description="C2H2-type" evidence="9">
    <location>
        <begin position="460"/>
        <end position="484"/>
    </location>
</feature>
<dbReference type="Gene3D" id="3.30.160.60">
    <property type="entry name" value="Classic Zinc Finger"/>
    <property type="match status" value="5"/>
</dbReference>
<dbReference type="GO" id="GO:0043565">
    <property type="term" value="F:sequence-specific DNA binding"/>
    <property type="evidence" value="ECO:0007669"/>
    <property type="project" value="UniProtKB-ARBA"/>
</dbReference>
<dbReference type="SUPFAM" id="SSF57716">
    <property type="entry name" value="Glucocorticoid receptor-like (DNA-binding domain)"/>
    <property type="match status" value="1"/>
</dbReference>
<dbReference type="PROSITE" id="PS50157">
    <property type="entry name" value="ZINC_FINGER_C2H2_2"/>
    <property type="match status" value="6"/>
</dbReference>
<evidence type="ECO:0000259" key="10">
    <source>
        <dbReference type="PROSITE" id="PS51915"/>
    </source>
</evidence>
<dbReference type="InterPro" id="IPR050888">
    <property type="entry name" value="ZnF_C2H2-type_TF"/>
</dbReference>